<evidence type="ECO:0000259" key="4">
    <source>
        <dbReference type="Pfam" id="PF01073"/>
    </source>
</evidence>
<evidence type="ECO:0000313" key="6">
    <source>
        <dbReference type="RefSeq" id="XP_004489265.1"/>
    </source>
</evidence>
<gene>
    <name evidence="6" type="primary">LOC101496371</name>
</gene>
<keyword evidence="1" id="KW-0521">NADP</keyword>
<dbReference type="GeneID" id="101496371"/>
<dbReference type="RefSeq" id="XP_004489265.1">
    <property type="nucleotide sequence ID" value="XM_004489208.3"/>
</dbReference>
<dbReference type="GO" id="GO:0016616">
    <property type="term" value="F:oxidoreductase activity, acting on the CH-OH group of donors, NAD or NADP as acceptor"/>
    <property type="evidence" value="ECO:0007669"/>
    <property type="project" value="InterPro"/>
</dbReference>
<dbReference type="PANTHER" id="PTHR10366">
    <property type="entry name" value="NAD DEPENDENT EPIMERASE/DEHYDRATASE"/>
    <property type="match status" value="1"/>
</dbReference>
<dbReference type="Proteomes" id="UP000087171">
    <property type="component" value="Chromosome Ca2"/>
</dbReference>
<evidence type="ECO:0000313" key="5">
    <source>
        <dbReference type="Proteomes" id="UP000087171"/>
    </source>
</evidence>
<accession>A0A1S2XH34</accession>
<keyword evidence="5" id="KW-1185">Reference proteome</keyword>
<dbReference type="PANTHER" id="PTHR10366:SF483">
    <property type="entry name" value="CINNAMOYL COA REDUCTASE-LIKE PROTEIN"/>
    <property type="match status" value="1"/>
</dbReference>
<protein>
    <submittedName>
        <fullName evidence="6">Cinnamoyl-CoA reductase-like SNL6</fullName>
    </submittedName>
</protein>
<feature type="domain" description="3-beta hydroxysteroid dehydrogenase/isomerase" evidence="4">
    <location>
        <begin position="58"/>
        <end position="267"/>
    </location>
</feature>
<dbReference type="OrthoDB" id="2735536at2759"/>
<evidence type="ECO:0000256" key="1">
    <source>
        <dbReference type="ARBA" id="ARBA00022857"/>
    </source>
</evidence>
<proteinExistence type="inferred from homology"/>
<dbReference type="Pfam" id="PF01073">
    <property type="entry name" value="3Beta_HSD"/>
    <property type="match status" value="1"/>
</dbReference>
<comment type="similarity">
    <text evidence="3">Belongs to the 3-beta-HSD family.</text>
</comment>
<dbReference type="InterPro" id="IPR002225">
    <property type="entry name" value="3Beta_OHSteriod_DH/Estase"/>
</dbReference>
<dbReference type="STRING" id="3827.A0A1S2XH34"/>
<dbReference type="AlphaFoldDB" id="A0A1S2XH34"/>
<dbReference type="InterPro" id="IPR050425">
    <property type="entry name" value="NAD(P)_dehydrat-like"/>
</dbReference>
<reference evidence="6" key="2">
    <citation type="submission" date="2025-08" db="UniProtKB">
        <authorList>
            <consortium name="RefSeq"/>
        </authorList>
    </citation>
    <scope>IDENTIFICATION</scope>
    <source>
        <tissue evidence="6">Etiolated seedlings</tissue>
    </source>
</reference>
<keyword evidence="2 3" id="KW-0560">Oxidoreductase</keyword>
<sequence length="360" mass="40310">MGVVCTWETKRLELDVFHRNQVAVAGIHRRKDDEGLRKNNNFSSSLDDDDKGTTLVCVTSGVSYFGLALVNHLLVLGYSVRIIVDNPEEIEKLREMERDGKMRSNNINLEIIMAKVNDVESLEKAFEGCFGVFHTSSFIDPAGLSGYTKSIAEIEVSVTENVMEACARTASIKRCVFTSSLAACVWQHNSHSNVINHHSWSSESLCIDKKLWYALGKTRAEKVAWRIANERGLKLTTICPALITGPEFCLRNPTATIAYLKGAQEMYYNGLLATVDVKKVAEAHESVFKEMNGNASGRYICYDNVIEGTSEVEKLAKEIGMPKDKICGVDESNNSLHRFQLSNDKLCRLMSRPLRCFSEY</sequence>
<dbReference type="InterPro" id="IPR036291">
    <property type="entry name" value="NAD(P)-bd_dom_sf"/>
</dbReference>
<dbReference type="FunFam" id="3.40.50.720:FF:000388">
    <property type="entry name" value="Cinnamoyl-CoA reductase-like SNL6"/>
    <property type="match status" value="1"/>
</dbReference>
<evidence type="ECO:0000256" key="3">
    <source>
        <dbReference type="RuleBase" id="RU004475"/>
    </source>
</evidence>
<evidence type="ECO:0000256" key="2">
    <source>
        <dbReference type="ARBA" id="ARBA00023002"/>
    </source>
</evidence>
<dbReference type="Gene3D" id="3.40.50.720">
    <property type="entry name" value="NAD(P)-binding Rossmann-like Domain"/>
    <property type="match status" value="1"/>
</dbReference>
<dbReference type="eggNOG" id="KOG1502">
    <property type="taxonomic scope" value="Eukaryota"/>
</dbReference>
<name>A0A1S2XH34_CICAR</name>
<reference evidence="5" key="1">
    <citation type="journal article" date="2013" name="Nat. Biotechnol.">
        <title>Draft genome sequence of chickpea (Cicer arietinum) provides a resource for trait improvement.</title>
        <authorList>
            <person name="Varshney R.K."/>
            <person name="Song C."/>
            <person name="Saxena R.K."/>
            <person name="Azam S."/>
            <person name="Yu S."/>
            <person name="Sharpe A.G."/>
            <person name="Cannon S."/>
            <person name="Baek J."/>
            <person name="Rosen B.D."/>
            <person name="Tar'an B."/>
            <person name="Millan T."/>
            <person name="Zhang X."/>
            <person name="Ramsay L.D."/>
            <person name="Iwata A."/>
            <person name="Wang Y."/>
            <person name="Nelson W."/>
            <person name="Farmer A.D."/>
            <person name="Gaur P.M."/>
            <person name="Soderlund C."/>
            <person name="Penmetsa R.V."/>
            <person name="Xu C."/>
            <person name="Bharti A.K."/>
            <person name="He W."/>
            <person name="Winter P."/>
            <person name="Zhao S."/>
            <person name="Hane J.K."/>
            <person name="Carrasquilla-Garcia N."/>
            <person name="Condie J.A."/>
            <person name="Upadhyaya H.D."/>
            <person name="Luo M.C."/>
            <person name="Thudi M."/>
            <person name="Gowda C.L."/>
            <person name="Singh N.P."/>
            <person name="Lichtenzveig J."/>
            <person name="Gali K.K."/>
            <person name="Rubio J."/>
            <person name="Nadarajan N."/>
            <person name="Dolezel J."/>
            <person name="Bansal K.C."/>
            <person name="Xu X."/>
            <person name="Edwards D."/>
            <person name="Zhang G."/>
            <person name="Kahl G."/>
            <person name="Gil J."/>
            <person name="Singh K.B."/>
            <person name="Datta S.K."/>
            <person name="Jackson S.A."/>
            <person name="Wang J."/>
            <person name="Cook D.R."/>
        </authorList>
    </citation>
    <scope>NUCLEOTIDE SEQUENCE [LARGE SCALE GENOMIC DNA]</scope>
    <source>
        <strain evidence="5">cv. CDC Frontier</strain>
    </source>
</reference>
<dbReference type="SUPFAM" id="SSF51735">
    <property type="entry name" value="NAD(P)-binding Rossmann-fold domains"/>
    <property type="match status" value="1"/>
</dbReference>
<organism evidence="5 6">
    <name type="scientific">Cicer arietinum</name>
    <name type="common">Chickpea</name>
    <name type="synonym">Garbanzo</name>
    <dbReference type="NCBI Taxonomy" id="3827"/>
    <lineage>
        <taxon>Eukaryota</taxon>
        <taxon>Viridiplantae</taxon>
        <taxon>Streptophyta</taxon>
        <taxon>Embryophyta</taxon>
        <taxon>Tracheophyta</taxon>
        <taxon>Spermatophyta</taxon>
        <taxon>Magnoliopsida</taxon>
        <taxon>eudicotyledons</taxon>
        <taxon>Gunneridae</taxon>
        <taxon>Pentapetalae</taxon>
        <taxon>rosids</taxon>
        <taxon>fabids</taxon>
        <taxon>Fabales</taxon>
        <taxon>Fabaceae</taxon>
        <taxon>Papilionoideae</taxon>
        <taxon>50 kb inversion clade</taxon>
        <taxon>NPAAA clade</taxon>
        <taxon>Hologalegina</taxon>
        <taxon>IRL clade</taxon>
        <taxon>Cicereae</taxon>
        <taxon>Cicer</taxon>
    </lineage>
</organism>
<dbReference type="PaxDb" id="3827-XP_004489265.1"/>
<dbReference type="KEGG" id="cam:101496371"/>
<dbReference type="GO" id="GO:0006694">
    <property type="term" value="P:steroid biosynthetic process"/>
    <property type="evidence" value="ECO:0007669"/>
    <property type="project" value="InterPro"/>
</dbReference>